<dbReference type="PANTHER" id="PTHR30046">
    <property type="entry name" value="FLAGELLAR M-RING PROTEIN"/>
    <property type="match status" value="1"/>
</dbReference>
<dbReference type="Proteomes" id="UP001204142">
    <property type="component" value="Unassembled WGS sequence"/>
</dbReference>
<comment type="caution">
    <text evidence="14">The sequence shown here is derived from an EMBL/GenBank/DDBJ whole genome shotgun (WGS) entry which is preliminary data.</text>
</comment>
<dbReference type="Gene3D" id="3.30.300.30">
    <property type="match status" value="1"/>
</dbReference>
<gene>
    <name evidence="14" type="primary">fliF</name>
    <name evidence="14" type="ORF">NQT62_13820</name>
</gene>
<keyword evidence="8 9" id="KW-0975">Bacterial flagellum</keyword>
<dbReference type="Pfam" id="PF08345">
    <property type="entry name" value="YscJ_FliF_C"/>
    <property type="match status" value="1"/>
</dbReference>
<name>A0ABT1WJ34_9BURK</name>
<dbReference type="RefSeq" id="WP_256765319.1">
    <property type="nucleotide sequence ID" value="NZ_JANIGO010000005.1"/>
</dbReference>
<feature type="compositionally biased region" description="Polar residues" evidence="10">
    <location>
        <begin position="313"/>
        <end position="327"/>
    </location>
</feature>
<feature type="transmembrane region" description="Helical" evidence="11">
    <location>
        <begin position="54"/>
        <end position="73"/>
    </location>
</feature>
<evidence type="ECO:0000256" key="4">
    <source>
        <dbReference type="ARBA" id="ARBA00022475"/>
    </source>
</evidence>
<dbReference type="InterPro" id="IPR045851">
    <property type="entry name" value="AMP-bd_C_sf"/>
</dbReference>
<feature type="domain" description="Flagellar M-ring N-terminal" evidence="12">
    <location>
        <begin position="75"/>
        <end position="249"/>
    </location>
</feature>
<evidence type="ECO:0000256" key="3">
    <source>
        <dbReference type="ARBA" id="ARBA00007971"/>
    </source>
</evidence>
<evidence type="ECO:0000256" key="6">
    <source>
        <dbReference type="ARBA" id="ARBA00022989"/>
    </source>
</evidence>
<accession>A0ABT1WJ34</accession>
<dbReference type="EMBL" id="JANIGO010000005">
    <property type="protein sequence ID" value="MCQ8897514.1"/>
    <property type="molecule type" value="Genomic_DNA"/>
</dbReference>
<dbReference type="InterPro" id="IPR013556">
    <property type="entry name" value="Flag_M-ring_C"/>
</dbReference>
<dbReference type="InterPro" id="IPR043427">
    <property type="entry name" value="YscJ/FliF"/>
</dbReference>
<evidence type="ECO:0000256" key="1">
    <source>
        <dbReference type="ARBA" id="ARBA00004117"/>
    </source>
</evidence>
<feature type="region of interest" description="Disordered" evidence="10">
    <location>
        <begin position="355"/>
        <end position="380"/>
    </location>
</feature>
<organism evidence="14 15">
    <name type="scientific">Limnobacter humi</name>
    <dbReference type="NCBI Taxonomy" id="1778671"/>
    <lineage>
        <taxon>Bacteria</taxon>
        <taxon>Pseudomonadati</taxon>
        <taxon>Pseudomonadota</taxon>
        <taxon>Betaproteobacteria</taxon>
        <taxon>Burkholderiales</taxon>
        <taxon>Burkholderiaceae</taxon>
        <taxon>Limnobacter</taxon>
    </lineage>
</organism>
<evidence type="ECO:0000256" key="9">
    <source>
        <dbReference type="PIRNR" id="PIRNR004862"/>
    </source>
</evidence>
<comment type="subcellular location">
    <subcellularLocation>
        <location evidence="1 9">Bacterial flagellum basal body</location>
    </subcellularLocation>
    <subcellularLocation>
        <location evidence="2">Cell membrane</location>
        <topology evidence="2">Multi-pass membrane protein</topology>
    </subcellularLocation>
</comment>
<evidence type="ECO:0000256" key="11">
    <source>
        <dbReference type="SAM" id="Phobius"/>
    </source>
</evidence>
<evidence type="ECO:0000313" key="15">
    <source>
        <dbReference type="Proteomes" id="UP001204142"/>
    </source>
</evidence>
<evidence type="ECO:0000256" key="7">
    <source>
        <dbReference type="ARBA" id="ARBA00023136"/>
    </source>
</evidence>
<keyword evidence="4" id="KW-1003">Cell membrane</keyword>
<keyword evidence="14" id="KW-0969">Cilium</keyword>
<proteinExistence type="inferred from homology"/>
<dbReference type="Pfam" id="PF01514">
    <property type="entry name" value="YscJ_FliF"/>
    <property type="match status" value="1"/>
</dbReference>
<evidence type="ECO:0000256" key="10">
    <source>
        <dbReference type="SAM" id="MobiDB-lite"/>
    </source>
</evidence>
<evidence type="ECO:0000256" key="2">
    <source>
        <dbReference type="ARBA" id="ARBA00004651"/>
    </source>
</evidence>
<keyword evidence="5 11" id="KW-0812">Transmembrane</keyword>
<comment type="function">
    <text evidence="9">The M ring may be actively involved in energy transduction.</text>
</comment>
<sequence length="580" mass="62330">MSELQTVPNAGNAVATQALSPVPGPLAQAGTAGAAWNPDRLFKGLRGLSPQKRLTLLIALPMLLGLLVAATLWSTRPDYKVLFTSVNETDGGAIINSLKQMGVPYQYSDNGGAILVPADKVYETRLQLASQGLPKGSVVGFELFENQKMGVTQFQEQVNFQRGLEGELIRSIQSLDAVHSARVHLALPKNSVFLRDQQKPTASIVVNLNRGKYLSREQVDGIVHLVASSVPQLSPRDVSIVDQTGALLTANSSPNDPASLTADQMAKVQKMEDTYNKRIMDLLVPIVGDGNVRASVTAKVNFKEVERSEESYKPNNESGNASIRSQQQSLNAEGAGLNPQGVPGMISNSPGETVARIGAAPNAGNGANNSNSNGGVQSRESLVNYEVDREIVRTKSNQVDVAQINAAVLLNYKSVTNSRGETREVPFTPAEMASIQKMVSDALGIDANRGDTLSVLNQSFVGKPESLEAVTEPLPWQSLVKNAAVPLALSAVALGLIFGLLRPMLKSRDGDKPAPLQVQQDPLMEEDPALWPEPVVLQRKTDQPPILISSSDNRQVEEVQRVVRQNPELAANIVKSWIGD</sequence>
<evidence type="ECO:0000256" key="8">
    <source>
        <dbReference type="ARBA" id="ARBA00023143"/>
    </source>
</evidence>
<keyword evidence="14" id="KW-0282">Flagellum</keyword>
<dbReference type="PANTHER" id="PTHR30046:SF0">
    <property type="entry name" value="FLAGELLAR M-RING PROTEIN"/>
    <property type="match status" value="1"/>
</dbReference>
<protein>
    <recommendedName>
        <fullName evidence="9">Flagellar M-ring protein</fullName>
    </recommendedName>
</protein>
<reference evidence="14 15" key="1">
    <citation type="submission" date="2022-07" db="EMBL/GenBank/DDBJ databases">
        <authorList>
            <person name="Xamxidin M."/>
            <person name="Wu M."/>
        </authorList>
    </citation>
    <scope>NUCLEOTIDE SEQUENCE [LARGE SCALE GENOMIC DNA]</scope>
    <source>
        <strain evidence="14 15">NBRC 111650</strain>
    </source>
</reference>
<feature type="compositionally biased region" description="Low complexity" evidence="10">
    <location>
        <begin position="358"/>
        <end position="375"/>
    </location>
</feature>
<evidence type="ECO:0000259" key="12">
    <source>
        <dbReference type="Pfam" id="PF01514"/>
    </source>
</evidence>
<keyword evidence="14" id="KW-0966">Cell projection</keyword>
<dbReference type="PRINTS" id="PR01009">
    <property type="entry name" value="FLGMRINGFLIF"/>
</dbReference>
<comment type="similarity">
    <text evidence="3 9">Belongs to the FliF family.</text>
</comment>
<feature type="region of interest" description="Disordered" evidence="10">
    <location>
        <begin position="304"/>
        <end position="327"/>
    </location>
</feature>
<keyword evidence="15" id="KW-1185">Reference proteome</keyword>
<evidence type="ECO:0000259" key="13">
    <source>
        <dbReference type="Pfam" id="PF08345"/>
    </source>
</evidence>
<evidence type="ECO:0000313" key="14">
    <source>
        <dbReference type="EMBL" id="MCQ8897514.1"/>
    </source>
</evidence>
<feature type="domain" description="Flagellar M-ring C-terminal" evidence="13">
    <location>
        <begin position="283"/>
        <end position="460"/>
    </location>
</feature>
<evidence type="ECO:0000256" key="5">
    <source>
        <dbReference type="ARBA" id="ARBA00022692"/>
    </source>
</evidence>
<dbReference type="PIRSF" id="PIRSF004862">
    <property type="entry name" value="FliF"/>
    <property type="match status" value="1"/>
</dbReference>
<dbReference type="InterPro" id="IPR006182">
    <property type="entry name" value="FliF_N_dom"/>
</dbReference>
<dbReference type="NCBIfam" id="TIGR00206">
    <property type="entry name" value="fliF"/>
    <property type="match status" value="1"/>
</dbReference>
<dbReference type="InterPro" id="IPR000067">
    <property type="entry name" value="FlgMring_FliF"/>
</dbReference>
<keyword evidence="6 11" id="KW-1133">Transmembrane helix</keyword>
<keyword evidence="7 11" id="KW-0472">Membrane</keyword>